<dbReference type="FunFam" id="3.40.50.12780:FF:000012">
    <property type="entry name" value="Non-ribosomal peptide synthetase"/>
    <property type="match status" value="1"/>
</dbReference>
<dbReference type="Pfam" id="PF00501">
    <property type="entry name" value="AMP-binding"/>
    <property type="match status" value="2"/>
</dbReference>
<accession>A0A6L6X9U3</accession>
<dbReference type="InterPro" id="IPR036736">
    <property type="entry name" value="ACP-like_sf"/>
</dbReference>
<dbReference type="RefSeq" id="WP_157169440.1">
    <property type="nucleotide sequence ID" value="NZ_WPNZ01000033.1"/>
</dbReference>
<dbReference type="FunFam" id="1.10.1200.10:FF:000016">
    <property type="entry name" value="Non-ribosomal peptide synthase"/>
    <property type="match status" value="1"/>
</dbReference>
<organism evidence="9 10">
    <name type="scientific">Streptomyces typhae</name>
    <dbReference type="NCBI Taxonomy" id="2681492"/>
    <lineage>
        <taxon>Bacteria</taxon>
        <taxon>Bacillati</taxon>
        <taxon>Actinomycetota</taxon>
        <taxon>Actinomycetes</taxon>
        <taxon>Kitasatosporales</taxon>
        <taxon>Streptomycetaceae</taxon>
        <taxon>Streptomyces</taxon>
    </lineage>
</organism>
<sequence>MTSLPSEQHARVVRQTVAEVWPLTPLQSGLLFHTLLDGGAQARDSYRMQFAVRLRGRVDGARMRAAGQALLDRHPNLRAAFVAGADGDPAQAVVAGVELPWRELDLDGAEGSAALAEVHAAELRAPFDPGVPPLLRMALVRVDAERYELVLTAHHVLFDGRSLPVLVGDLLRLYAAGGDGSAVPPGPEFHDFLVWLAGQDRDAAARVWAEELAGVDEPTLLLPTVSSAPVPTPTPTPTPAPAPAPANAVVAVDGADAALDVPLPPHVTRVLSARAARYGVSPDTLVQAAWALLLGGLTGRRDVVFGVTVPGRPAAVPGVDAMAGLFVNTLPVRVRLAPTDTVTGLLHRMRDRQAELAAHYCGLADIHRATGTNVLFDTLVTSEPYAADLPYAIPPLTADHRDADAGGTGPDRTAPVVTGIRPDARTHYPLTLAVTTDPHPRLALQYRPHLVDRAAAEGVAARLALVVGQLVADAPTTVGRLDLLGGAEREALLHTYNDTAVPVARGTIPALFAERVAAVPDAVTLVCGAESLTYRDLDARADRLARELVRRGVGTETVVAVSLPRSPDLVVAMLAVMKAGGAYLPVDSAYPADRVAYLLADSGALLIVADGTTAGALPGGTVPVLRTDAPADVPDTAAALPGGPAASLANTAYVIYTSGSTGRPKGVAVTHFGVADLVATQRARLGLSGAHRVLQFASPSFDVSVYEICMALFTDATLVLAPQEQLAPGRPLTETVAAHRITHVFLPPAVLGALPPGSLPGVTSLAVGGDAATPDLVAGWADGRDLVNAYGPTETTAIVTFSDPLTADGRTPPIGRPIAGTRAYVLDDMLRPVPAGVAGELYVAGAALARGYLGRPALTAGRFVACPHGERPGERMYRTGDIVTWNADGRLVHHGRADDQVKIRGFRIEPGEVQAALRAHPGVARAVVVSDTRDGDRRLVGYVVPADPGAPPAAAELRAFVAGRLPDYMVPSVVAVLDEVPLSPNGKLDRRALPAPDAAATTAFRAPRTPQETALAALFADVLGVGRVGVDDSFFDLGGHSLLVTRLVNRVRAELGVEVPVRVVFEAVTVAGLAERLGAQARSARPVLRAAGARPERVPLSFAQQRLWFLHRYEGPSATYNLSYALPLKGKLAEDALAAAVRDVVVRHESLRTLFVADGAGVPAQVVVPACEVAVDVPVREVAPDEVPAAVAAEVAHPFDLSVEIPVRACLLRCAPDEHVLVLLMHHIAADGESMGPLARDLSTAYAARTHGAPPSWEPLAVQYADYALWQRELLGDEADPGSVLAGQLAYWRDELAGVPQPLRLPLDRPRPPVAGHRGDTVEFVIEPGLLAAVEEVARAQGATVPMVLQSALVVLLRLMGGGDDITLGAPIAGRTDGGLADLVGFFVNTWVLRADLSGNPSFAQVVRQVRGKALAAYDHQDVPFERLVETLNPERSTAHHPLFQVMFGWRSTEHEAFDAPGLRSAFALVPTRTAKFDLVFALADTPGHGAVGGVEYAGDLFDRATAQVLADRYVRLVRQLAADPRLRVDEADVLRPGERDRILHGFNDTDATTPDVTAPDAKAPDLTAPELTVPALFARRAAAAPDAVAVVCGAQDVTYAELDARADRVARHLVRLGAGPDALVGVALPRSAELVVALLGVLKAGAGYVPVDPRYPSARVGLVLADADPLCVLTDAEHAGALPATGAPLLLLEDVERGAGPGQRADAVGRTAPLSPRHLAYVMHTSGSTGTPKGVGVTHAGVVRLALDRCFAGGGHERVLMHATQAFDASTYEVWVPLLRGGTVVVAPAGPLDAATLADAVATHRVTGLLVTAGLFRVVAEDRPEAFTGVREVWSGGDVVPAAAVRRVLAACPGTTVVDAYGPTEATVAVSVHPMREQADTGEIVPIGRPLDHTRLYVLDAALRPVPPRVPGELYIAGDRLARGYLGRPALTSERFVVCPFGGPGERMYRTGDVVAWTPEGRLVYQGRADAQVKVRGFRIEPGEVEAALTAHPGVAQAVVAADEERGGDRRLVAYVVPARGGVAGVGDIDFGAGVSARELRAFAAERLPEFMAPAAYVMLDRLPLTPNGKLDRSALPRPDFAAGAYRAPGSPVERALADVYAEVLGVDRVGVDDDFFAAGGDSIRSIQVVSRARSHGVEVSPRQIFEHRTVAGLARVAGAGRHPGTGTALRELDGGGTGALPLTPVARHIRGRGGSAGRFSMSMLLELPEGIDRAGLLATLAAVVDRHDVLRARLVGVAGAEEGLLVGAPGSVDAAALLHRVECEGPAGDAAGGALPTGARDEMWLWTAEAERDAAVGRLDPEAGVVAQFVWFDWSDAARGASAGGGVRVGRLLVVLHHLVVDGVSWRILLPDLAAAWADVRAGRAPELPATGTSFRRWAHALVAEAASDGRAAELPRWLSIVDGPDPVIGTRRLDPAVDIRSTVDTVRLRLPAPVTEALLTAVPAAYRCGVNDGLLAGLALAVARLRRARGVDEPSLLVGLEGHGREEAAVPGADLSRTVGWFTSMFPVRLDVAGCDIEEAFAGGAAAGDAVKAVKEQLRAVPDGGVGYGLLRELNPDTAAALRPYATGQIGFNYLGRFAATDMPEHLRGLGFGQVPDVHWPLAEMDPGMPALAAVQINSMVVDTAEGPCLEAEFECATGAVPRAVARELADLWAAALDGLARHAATPGAGGLTPSDVPLVRVAQREIDVWERRHPGLADVWPLTALQSGLLFHAMLSDGAPDAYHVQFVLHLRGPVDSARMRTAGQALLDRHTALRAAFVPGADGDPVQVVVAGVRLPWREVDLTRTRVDGGTARERDGAARVSGEAAFEALVADDLRHPFDVTEPPLLRMALARLGTDRYELVLTAHHLLFDGWSLPLLMQDLMRLYGSEGDASALPRTPEYRDFLVWLSAQDREASARAWAEELAGVTEPTLLAPAVSAAPTPRPEQGFGQVEVDLPADVSHALSRRAAELGITLNTVVQGAWALLLGVLTGRQDVVFGATVSGRPAAVPGVDAMTGMFINTLPVRVRCGPADSVTEVLTTLQDRQAALLDHHHHGLTEIHRATGTGVLFDTLVAFESYPVDRAGLGEANAAAGIEVTGIRPLSGSHYPLTVMAAADPQLRVTLQHQRNVLDRTATRGIAERFRRILGQLAAAPGLLVGRVDVLGPGEREAVLRGAAGTTAPGAVGAGATVGELFARQVARAPD</sequence>
<dbReference type="InterPro" id="IPR006162">
    <property type="entry name" value="Ppantetheine_attach_site"/>
</dbReference>
<name>A0A6L6X9U3_9ACTN</name>
<evidence type="ECO:0000256" key="1">
    <source>
        <dbReference type="ARBA" id="ARBA00001957"/>
    </source>
</evidence>
<feature type="region of interest" description="Disordered" evidence="7">
    <location>
        <begin position="1545"/>
        <end position="1565"/>
    </location>
</feature>
<keyword evidence="10" id="KW-1185">Reference proteome</keyword>
<dbReference type="InterPro" id="IPR025110">
    <property type="entry name" value="AMP-bd_C"/>
</dbReference>
<dbReference type="GO" id="GO:0043041">
    <property type="term" value="P:amino acid activation for nonribosomal peptide biosynthetic process"/>
    <property type="evidence" value="ECO:0007669"/>
    <property type="project" value="TreeGrafter"/>
</dbReference>
<dbReference type="InterPro" id="IPR020845">
    <property type="entry name" value="AMP-binding_CS"/>
</dbReference>
<gene>
    <name evidence="9" type="ORF">GPA10_38160</name>
</gene>
<proteinExistence type="inferred from homology"/>
<protein>
    <submittedName>
        <fullName evidence="9">Amino acid adenylation domain-containing protein</fullName>
    </submittedName>
</protein>
<keyword evidence="6" id="KW-0045">Antibiotic biosynthesis</keyword>
<dbReference type="GO" id="GO:0044550">
    <property type="term" value="P:secondary metabolite biosynthetic process"/>
    <property type="evidence" value="ECO:0007669"/>
    <property type="project" value="UniProtKB-ARBA"/>
</dbReference>
<dbReference type="InterPro" id="IPR009081">
    <property type="entry name" value="PP-bd_ACP"/>
</dbReference>
<dbReference type="CDD" id="cd19543">
    <property type="entry name" value="DCL_NRPS"/>
    <property type="match status" value="1"/>
</dbReference>
<dbReference type="InterPro" id="IPR023213">
    <property type="entry name" value="CAT-like_dom_sf"/>
</dbReference>
<keyword evidence="5" id="KW-0677">Repeat</keyword>
<keyword evidence="4" id="KW-0597">Phosphoprotein</keyword>
<keyword evidence="3" id="KW-0596">Phosphopantetheine</keyword>
<dbReference type="PROSITE" id="PS50075">
    <property type="entry name" value="CARRIER"/>
    <property type="match status" value="2"/>
</dbReference>
<dbReference type="Gene3D" id="3.30.559.10">
    <property type="entry name" value="Chloramphenicol acetyltransferase-like domain"/>
    <property type="match status" value="4"/>
</dbReference>
<dbReference type="FunFam" id="1.10.1200.10:FF:000005">
    <property type="entry name" value="Nonribosomal peptide synthetase 1"/>
    <property type="match status" value="1"/>
</dbReference>
<evidence type="ECO:0000256" key="2">
    <source>
        <dbReference type="ARBA" id="ARBA00006432"/>
    </source>
</evidence>
<dbReference type="NCBIfam" id="TIGR01720">
    <property type="entry name" value="NRPS-para261"/>
    <property type="match status" value="1"/>
</dbReference>
<dbReference type="Gene3D" id="1.10.1200.10">
    <property type="entry name" value="ACP-like"/>
    <property type="match status" value="2"/>
</dbReference>
<dbReference type="InterPro" id="IPR045851">
    <property type="entry name" value="AMP-bd_C_sf"/>
</dbReference>
<evidence type="ECO:0000256" key="6">
    <source>
        <dbReference type="ARBA" id="ARBA00023194"/>
    </source>
</evidence>
<feature type="compositionally biased region" description="Low complexity" evidence="7">
    <location>
        <begin position="1549"/>
        <end position="1565"/>
    </location>
</feature>
<evidence type="ECO:0000256" key="5">
    <source>
        <dbReference type="ARBA" id="ARBA00022737"/>
    </source>
</evidence>
<dbReference type="PANTHER" id="PTHR45527">
    <property type="entry name" value="NONRIBOSOMAL PEPTIDE SYNTHETASE"/>
    <property type="match status" value="1"/>
</dbReference>
<feature type="domain" description="Carrier" evidence="8">
    <location>
        <begin position="2089"/>
        <end position="2163"/>
    </location>
</feature>
<dbReference type="GO" id="GO:0003824">
    <property type="term" value="F:catalytic activity"/>
    <property type="evidence" value="ECO:0007669"/>
    <property type="project" value="InterPro"/>
</dbReference>
<dbReference type="Pfam" id="PF00550">
    <property type="entry name" value="PP-binding"/>
    <property type="match status" value="2"/>
</dbReference>
<dbReference type="Proteomes" id="UP000483802">
    <property type="component" value="Unassembled WGS sequence"/>
</dbReference>
<dbReference type="GO" id="GO:0017000">
    <property type="term" value="P:antibiotic biosynthetic process"/>
    <property type="evidence" value="ECO:0007669"/>
    <property type="project" value="UniProtKB-KW"/>
</dbReference>
<dbReference type="PROSITE" id="PS00455">
    <property type="entry name" value="AMP_BINDING"/>
    <property type="match status" value="2"/>
</dbReference>
<dbReference type="CDD" id="cd12117">
    <property type="entry name" value="A_NRPS_Srf_like"/>
    <property type="match status" value="1"/>
</dbReference>
<dbReference type="Gene3D" id="3.40.50.980">
    <property type="match status" value="4"/>
</dbReference>
<dbReference type="SUPFAM" id="SSF47336">
    <property type="entry name" value="ACP-like"/>
    <property type="match status" value="2"/>
</dbReference>
<dbReference type="InterPro" id="IPR020806">
    <property type="entry name" value="PKS_PP-bd"/>
</dbReference>
<dbReference type="Gene3D" id="3.30.300.30">
    <property type="match status" value="2"/>
</dbReference>
<dbReference type="GO" id="GO:0008610">
    <property type="term" value="P:lipid biosynthetic process"/>
    <property type="evidence" value="ECO:0007669"/>
    <property type="project" value="UniProtKB-ARBA"/>
</dbReference>
<evidence type="ECO:0000256" key="4">
    <source>
        <dbReference type="ARBA" id="ARBA00022553"/>
    </source>
</evidence>
<evidence type="ECO:0000313" key="10">
    <source>
        <dbReference type="Proteomes" id="UP000483802"/>
    </source>
</evidence>
<feature type="non-terminal residue" evidence="9">
    <location>
        <position position="3189"/>
    </location>
</feature>
<evidence type="ECO:0000256" key="7">
    <source>
        <dbReference type="SAM" id="MobiDB-lite"/>
    </source>
</evidence>
<dbReference type="SUPFAM" id="SSF52777">
    <property type="entry name" value="CoA-dependent acyltransferases"/>
    <property type="match status" value="8"/>
</dbReference>
<dbReference type="CDD" id="cd19540">
    <property type="entry name" value="LCL_NRPS-like"/>
    <property type="match status" value="1"/>
</dbReference>
<dbReference type="FunFam" id="3.40.50.980:FF:000001">
    <property type="entry name" value="Non-ribosomal peptide synthetase"/>
    <property type="match status" value="2"/>
</dbReference>
<dbReference type="GO" id="GO:0031177">
    <property type="term" value="F:phosphopantetheine binding"/>
    <property type="evidence" value="ECO:0007669"/>
    <property type="project" value="InterPro"/>
</dbReference>
<dbReference type="Gene3D" id="3.30.559.30">
    <property type="entry name" value="Nonribosomal peptide synthetase, condensation domain"/>
    <property type="match status" value="4"/>
</dbReference>
<dbReference type="PANTHER" id="PTHR45527:SF1">
    <property type="entry name" value="FATTY ACID SYNTHASE"/>
    <property type="match status" value="1"/>
</dbReference>
<evidence type="ECO:0000259" key="8">
    <source>
        <dbReference type="PROSITE" id="PS50075"/>
    </source>
</evidence>
<feature type="domain" description="Carrier" evidence="8">
    <location>
        <begin position="1006"/>
        <end position="1081"/>
    </location>
</feature>
<dbReference type="Pfam" id="PF00668">
    <property type="entry name" value="Condensation"/>
    <property type="match status" value="4"/>
</dbReference>
<dbReference type="SMART" id="SM00823">
    <property type="entry name" value="PKS_PP"/>
    <property type="match status" value="2"/>
</dbReference>
<dbReference type="InterPro" id="IPR010060">
    <property type="entry name" value="NRPS_synth"/>
</dbReference>
<comment type="caution">
    <text evidence="9">The sequence shown here is derived from an EMBL/GenBank/DDBJ whole genome shotgun (WGS) entry which is preliminary data.</text>
</comment>
<dbReference type="InterPro" id="IPR010071">
    <property type="entry name" value="AA_adenyl_dom"/>
</dbReference>
<dbReference type="FunFam" id="2.30.38.10:FF:000001">
    <property type="entry name" value="Non-ribosomal peptide synthetase PvdI"/>
    <property type="match status" value="2"/>
</dbReference>
<dbReference type="GO" id="GO:0072330">
    <property type="term" value="P:monocarboxylic acid biosynthetic process"/>
    <property type="evidence" value="ECO:0007669"/>
    <property type="project" value="UniProtKB-ARBA"/>
</dbReference>
<dbReference type="Gene3D" id="2.30.38.10">
    <property type="entry name" value="Luciferase, Domain 3"/>
    <property type="match status" value="2"/>
</dbReference>
<comment type="similarity">
    <text evidence="2">Belongs to the ATP-dependent AMP-binding enzyme family.</text>
</comment>
<dbReference type="SUPFAM" id="SSF56801">
    <property type="entry name" value="Acetyl-CoA synthetase-like"/>
    <property type="match status" value="2"/>
</dbReference>
<dbReference type="NCBIfam" id="TIGR01733">
    <property type="entry name" value="AA-adenyl-dom"/>
    <property type="match status" value="2"/>
</dbReference>
<dbReference type="InterPro" id="IPR000873">
    <property type="entry name" value="AMP-dep_synth/lig_dom"/>
</dbReference>
<reference evidence="9 10" key="1">
    <citation type="submission" date="2019-11" db="EMBL/GenBank/DDBJ databases">
        <title>Streptomyces typhae sp. nov., a novel endophytic actinomycete isolated from the root of cattail pollen (Typha angustifolia L.).</title>
        <authorList>
            <person name="Peng C."/>
        </authorList>
    </citation>
    <scope>NUCLEOTIDE SEQUENCE [LARGE SCALE GENOMIC DNA]</scope>
    <source>
        <strain evidence="10">p1417</strain>
    </source>
</reference>
<evidence type="ECO:0000256" key="3">
    <source>
        <dbReference type="ARBA" id="ARBA00022450"/>
    </source>
</evidence>
<dbReference type="EMBL" id="WPNZ01000033">
    <property type="protein sequence ID" value="MVO90421.1"/>
    <property type="molecule type" value="Genomic_DNA"/>
</dbReference>
<comment type="cofactor">
    <cofactor evidence="1">
        <name>pantetheine 4'-phosphate</name>
        <dbReference type="ChEBI" id="CHEBI:47942"/>
    </cofactor>
</comment>
<dbReference type="Pfam" id="PF13193">
    <property type="entry name" value="AMP-binding_C"/>
    <property type="match status" value="2"/>
</dbReference>
<dbReference type="FunFam" id="3.30.300.30:FF:000010">
    <property type="entry name" value="Enterobactin synthetase component F"/>
    <property type="match status" value="2"/>
</dbReference>
<evidence type="ECO:0000313" key="9">
    <source>
        <dbReference type="EMBL" id="MVO90421.1"/>
    </source>
</evidence>
<dbReference type="GO" id="GO:0005737">
    <property type="term" value="C:cytoplasm"/>
    <property type="evidence" value="ECO:0007669"/>
    <property type="project" value="TreeGrafter"/>
</dbReference>
<dbReference type="PROSITE" id="PS00012">
    <property type="entry name" value="PHOSPHOPANTETHEINE"/>
    <property type="match status" value="2"/>
</dbReference>
<dbReference type="InterPro" id="IPR001242">
    <property type="entry name" value="Condensation_dom"/>
</dbReference>